<dbReference type="STRING" id="1344418.A0A1D2VAJ9"/>
<keyword evidence="11" id="KW-1185">Reference proteome</keyword>
<evidence type="ECO:0000256" key="8">
    <source>
        <dbReference type="SAM" id="Phobius"/>
    </source>
</evidence>
<evidence type="ECO:0000256" key="3">
    <source>
        <dbReference type="ARBA" id="ARBA00022692"/>
    </source>
</evidence>
<reference evidence="11" key="1">
    <citation type="submission" date="2016-05" db="EMBL/GenBank/DDBJ databases">
        <title>Comparative genomics of biotechnologically important yeasts.</title>
        <authorList>
            <consortium name="DOE Joint Genome Institute"/>
            <person name="Riley R."/>
            <person name="Haridas S."/>
            <person name="Wolfe K.H."/>
            <person name="Lopes M.R."/>
            <person name="Hittinger C.T."/>
            <person name="Goker M."/>
            <person name="Salamov A."/>
            <person name="Wisecaver J."/>
            <person name="Long T.M."/>
            <person name="Aerts A.L."/>
            <person name="Barry K."/>
            <person name="Choi C."/>
            <person name="Clum A."/>
            <person name="Coughlan A.Y."/>
            <person name="Deshpande S."/>
            <person name="Douglass A.P."/>
            <person name="Hanson S.J."/>
            <person name="Klenk H.-P."/>
            <person name="Labutti K."/>
            <person name="Lapidus A."/>
            <person name="Lindquist E."/>
            <person name="Lipzen A."/>
            <person name="Meier-Kolthoff J.P."/>
            <person name="Ohm R.A."/>
            <person name="Otillar R.P."/>
            <person name="Pangilinan J."/>
            <person name="Peng Y."/>
            <person name="Rokas A."/>
            <person name="Rosa C.A."/>
            <person name="Scheuner C."/>
            <person name="Sibirny A.A."/>
            <person name="Slot J.C."/>
            <person name="Stielow J.B."/>
            <person name="Sun H."/>
            <person name="Kurtzman C.P."/>
            <person name="Blackwell M."/>
            <person name="Grigoriev I.V."/>
            <person name="Jeffries T.W."/>
        </authorList>
    </citation>
    <scope>NUCLEOTIDE SEQUENCE [LARGE SCALE GENOMIC DNA]</scope>
    <source>
        <strain evidence="11">DSM 1968</strain>
    </source>
</reference>
<dbReference type="GO" id="GO:0006626">
    <property type="term" value="P:protein targeting to mitochondrion"/>
    <property type="evidence" value="ECO:0007669"/>
    <property type="project" value="EnsemblFungi"/>
</dbReference>
<dbReference type="PROSITE" id="PS51751">
    <property type="entry name" value="EXPERA"/>
    <property type="match status" value="1"/>
</dbReference>
<name>A0A1D2VAJ9_9ASCO</name>
<dbReference type="OrthoDB" id="433124at2759"/>
<comment type="subcellular location">
    <subcellularLocation>
        <location evidence="1">Endoplasmic reticulum membrane</location>
        <topology evidence="1">Multi-pass membrane protein</topology>
    </subcellularLocation>
</comment>
<protein>
    <recommendedName>
        <fullName evidence="9">EXPERA domain-containing protein</fullName>
    </recommendedName>
</protein>
<feature type="domain" description="EXPERA" evidence="9">
    <location>
        <begin position="2"/>
        <end position="154"/>
    </location>
</feature>
<dbReference type="GO" id="GO:0005789">
    <property type="term" value="C:endoplasmic reticulum membrane"/>
    <property type="evidence" value="ECO:0007669"/>
    <property type="project" value="UniProtKB-SubCell"/>
</dbReference>
<dbReference type="InParanoid" id="A0A1D2VAJ9"/>
<keyword evidence="5 7" id="KW-1133">Transmembrane helix</keyword>
<evidence type="ECO:0000256" key="7">
    <source>
        <dbReference type="PROSITE-ProRule" id="PRU01087"/>
    </source>
</evidence>
<feature type="transmembrane region" description="Helical" evidence="8">
    <location>
        <begin position="7"/>
        <end position="26"/>
    </location>
</feature>
<dbReference type="FunCoup" id="A0A1D2VAJ9">
    <property type="interactions" value="45"/>
</dbReference>
<gene>
    <name evidence="10" type="ORF">ASCRUDRAFT_28551</name>
</gene>
<feature type="non-terminal residue" evidence="10">
    <location>
        <position position="163"/>
    </location>
</feature>
<evidence type="ECO:0000256" key="6">
    <source>
        <dbReference type="ARBA" id="ARBA00023136"/>
    </source>
</evidence>
<feature type="transmembrane region" description="Helical" evidence="8">
    <location>
        <begin position="57"/>
        <end position="79"/>
    </location>
</feature>
<dbReference type="PANTHER" id="PTHR31204">
    <property type="entry name" value="SIGMA INTRACELLULAR RECEPTOR 2"/>
    <property type="match status" value="1"/>
</dbReference>
<dbReference type="PANTHER" id="PTHR31204:SF1">
    <property type="entry name" value="SIGMA INTRACELLULAR RECEPTOR 2"/>
    <property type="match status" value="1"/>
</dbReference>
<keyword evidence="6 7" id="KW-0472">Membrane</keyword>
<organism evidence="10 11">
    <name type="scientific">Ascoidea rubescens DSM 1968</name>
    <dbReference type="NCBI Taxonomy" id="1344418"/>
    <lineage>
        <taxon>Eukaryota</taxon>
        <taxon>Fungi</taxon>
        <taxon>Dikarya</taxon>
        <taxon>Ascomycota</taxon>
        <taxon>Saccharomycotina</taxon>
        <taxon>Saccharomycetes</taxon>
        <taxon>Ascoideaceae</taxon>
        <taxon>Ascoidea</taxon>
    </lineage>
</organism>
<dbReference type="PIRSF" id="PIRSF031032">
    <property type="entry name" value="TMP_97_prd"/>
    <property type="match status" value="1"/>
</dbReference>
<evidence type="ECO:0000256" key="1">
    <source>
        <dbReference type="ARBA" id="ARBA00004477"/>
    </source>
</evidence>
<evidence type="ECO:0000256" key="2">
    <source>
        <dbReference type="ARBA" id="ARBA00009096"/>
    </source>
</evidence>
<dbReference type="InterPro" id="IPR033118">
    <property type="entry name" value="EXPERA"/>
</dbReference>
<feature type="transmembrane region" description="Helical" evidence="8">
    <location>
        <begin position="100"/>
        <end position="123"/>
    </location>
</feature>
<dbReference type="Pfam" id="PF05241">
    <property type="entry name" value="EBP"/>
    <property type="match status" value="1"/>
</dbReference>
<dbReference type="AlphaFoldDB" id="A0A1D2VAJ9"/>
<dbReference type="GeneID" id="30963690"/>
<keyword evidence="4" id="KW-0256">Endoplasmic reticulum</keyword>
<evidence type="ECO:0000313" key="10">
    <source>
        <dbReference type="EMBL" id="ODV58684.1"/>
    </source>
</evidence>
<sequence length="163" mass="19509">MIDSFYYYYFLIHIPITILVDANIVLPKQYQIGFFLNYHIKQNKDFLLVDIPTWLKAAGWIELIFQLPFFFISLHYFSFLTTRPKKKLKKSDSKKKLAKYYVYCLIYAVIASSTTLFCIYEIYSKSPSEQFTLQDKSKLILYYLPTFLIPTYMMVDMTKRISK</sequence>
<evidence type="ECO:0000259" key="9">
    <source>
        <dbReference type="PROSITE" id="PS51751"/>
    </source>
</evidence>
<accession>A0A1D2VAJ9</accession>
<proteinExistence type="inferred from homology"/>
<feature type="transmembrane region" description="Helical" evidence="8">
    <location>
        <begin position="139"/>
        <end position="155"/>
    </location>
</feature>
<dbReference type="Proteomes" id="UP000095038">
    <property type="component" value="Unassembled WGS sequence"/>
</dbReference>
<evidence type="ECO:0000256" key="5">
    <source>
        <dbReference type="ARBA" id="ARBA00022989"/>
    </source>
</evidence>
<evidence type="ECO:0000313" key="11">
    <source>
        <dbReference type="Proteomes" id="UP000095038"/>
    </source>
</evidence>
<keyword evidence="3 7" id="KW-0812">Transmembrane</keyword>
<dbReference type="EMBL" id="KV454490">
    <property type="protein sequence ID" value="ODV58684.1"/>
    <property type="molecule type" value="Genomic_DNA"/>
</dbReference>
<comment type="similarity">
    <text evidence="2">Belongs to the TMEM97/sigma-2 receptor family.</text>
</comment>
<dbReference type="InterPro" id="IPR051987">
    <property type="entry name" value="Sigma-2_receptor-like"/>
</dbReference>
<evidence type="ECO:0000256" key="4">
    <source>
        <dbReference type="ARBA" id="ARBA00022824"/>
    </source>
</evidence>
<dbReference type="InterPro" id="IPR016964">
    <property type="entry name" value="Sigma2_recept"/>
</dbReference>
<dbReference type="RefSeq" id="XP_020044991.1">
    <property type="nucleotide sequence ID" value="XM_020190054.1"/>
</dbReference>